<comment type="function">
    <text evidence="2">Acts both as a biotin--[acetyl-CoA-carboxylase] ligase and a biotin-operon repressor. In the presence of ATP, BirA activates biotin to form the BirA-biotinyl-5'-adenylate (BirA-bio-5'-AMP or holoBirA) complex. HoloBirA can either transfer the biotinyl moiety to the biotin carboxyl carrier protein (BCCP) subunit of acetyl-CoA carboxylase, or bind to the biotin operator site and inhibit transcription of the operon.</text>
</comment>
<dbReference type="PROSITE" id="PS51733">
    <property type="entry name" value="BPL_LPL_CATALYTIC"/>
    <property type="match status" value="1"/>
</dbReference>
<keyword evidence="2" id="KW-0678">Repressor</keyword>
<dbReference type="SUPFAM" id="SSF55681">
    <property type="entry name" value="Class II aaRS and biotin synthetases"/>
    <property type="match status" value="1"/>
</dbReference>
<keyword evidence="2" id="KW-0804">Transcription</keyword>
<keyword evidence="2" id="KW-0092">Biotin</keyword>
<keyword evidence="2" id="KW-0547">Nucleotide-binding</keyword>
<feature type="binding site" evidence="2">
    <location>
        <position position="120"/>
    </location>
    <ligand>
        <name>biotin</name>
        <dbReference type="ChEBI" id="CHEBI:57586"/>
    </ligand>
</feature>
<dbReference type="SUPFAM" id="SSF46785">
    <property type="entry name" value="Winged helix' DNA-binding domain"/>
    <property type="match status" value="1"/>
</dbReference>
<dbReference type="EC" id="6.3.4.15" evidence="2"/>
<dbReference type="Gene3D" id="3.30.930.10">
    <property type="entry name" value="Bira Bifunctional Protein, Domain 2"/>
    <property type="match status" value="1"/>
</dbReference>
<dbReference type="InterPro" id="IPR036390">
    <property type="entry name" value="WH_DNA-bd_sf"/>
</dbReference>
<feature type="domain" description="BPL/LPL catalytic" evidence="3">
    <location>
        <begin position="87"/>
        <end position="267"/>
    </location>
</feature>
<comment type="similarity">
    <text evidence="2">Belongs to the biotin--protein ligase family.</text>
</comment>
<dbReference type="InterPro" id="IPR045864">
    <property type="entry name" value="aa-tRNA-synth_II/BPL/LPL"/>
</dbReference>
<gene>
    <name evidence="2" type="primary">birA</name>
    <name evidence="4" type="ORF">IAA31_01790</name>
</gene>
<dbReference type="InterPro" id="IPR030855">
    <property type="entry name" value="Bifunct_BirA"/>
</dbReference>
<dbReference type="Pfam" id="PF03099">
    <property type="entry name" value="BPL_LplA_LipB"/>
    <property type="match status" value="1"/>
</dbReference>
<dbReference type="GO" id="GO:0005524">
    <property type="term" value="F:ATP binding"/>
    <property type="evidence" value="ECO:0007669"/>
    <property type="project" value="UniProtKB-UniRule"/>
</dbReference>
<dbReference type="GO" id="GO:0005737">
    <property type="term" value="C:cytoplasm"/>
    <property type="evidence" value="ECO:0007669"/>
    <property type="project" value="TreeGrafter"/>
</dbReference>
<feature type="binding site" evidence="2">
    <location>
        <begin position="124"/>
        <end position="126"/>
    </location>
    <ligand>
        <name>biotin</name>
        <dbReference type="ChEBI" id="CHEBI:57586"/>
    </ligand>
</feature>
<proteinExistence type="inferred from homology"/>
<feature type="DNA-binding region" description="H-T-H motif" evidence="2">
    <location>
        <begin position="23"/>
        <end position="42"/>
    </location>
</feature>
<dbReference type="InterPro" id="IPR004408">
    <property type="entry name" value="Biotin_CoA_COase_ligase"/>
</dbReference>
<dbReference type="EMBL" id="JAHLFG010000021">
    <property type="protein sequence ID" value="MBU3826213.1"/>
    <property type="molecule type" value="Genomic_DNA"/>
</dbReference>
<evidence type="ECO:0000256" key="2">
    <source>
        <dbReference type="HAMAP-Rule" id="MF_00978"/>
    </source>
</evidence>
<dbReference type="NCBIfam" id="TIGR00121">
    <property type="entry name" value="birA_ligase"/>
    <property type="match status" value="1"/>
</dbReference>
<reference evidence="4" key="1">
    <citation type="journal article" date="2021" name="PeerJ">
        <title>Extensive microbial diversity within the chicken gut microbiome revealed by metagenomics and culture.</title>
        <authorList>
            <person name="Gilroy R."/>
            <person name="Ravi A."/>
            <person name="Getino M."/>
            <person name="Pursley I."/>
            <person name="Horton D.L."/>
            <person name="Alikhan N.F."/>
            <person name="Baker D."/>
            <person name="Gharbi K."/>
            <person name="Hall N."/>
            <person name="Watson M."/>
            <person name="Adriaenssens E.M."/>
            <person name="Foster-Nyarko E."/>
            <person name="Jarju S."/>
            <person name="Secka A."/>
            <person name="Antonio M."/>
            <person name="Oren A."/>
            <person name="Chaudhuri R.R."/>
            <person name="La Ragione R."/>
            <person name="Hildebrand F."/>
            <person name="Pallen M.J."/>
        </authorList>
    </citation>
    <scope>NUCLEOTIDE SEQUENCE</scope>
    <source>
        <strain evidence="4">687</strain>
    </source>
</reference>
<organism evidence="4 5">
    <name type="scientific">Candidatus Anaerobiospirillum merdipullorum</name>
    <dbReference type="NCBI Taxonomy" id="2838450"/>
    <lineage>
        <taxon>Bacteria</taxon>
        <taxon>Pseudomonadati</taxon>
        <taxon>Pseudomonadota</taxon>
        <taxon>Gammaproteobacteria</taxon>
        <taxon>Aeromonadales</taxon>
        <taxon>Succinivibrionaceae</taxon>
        <taxon>Anaerobiospirillum</taxon>
    </lineage>
</organism>
<dbReference type="GO" id="GO:0004077">
    <property type="term" value="F:biotin--[biotin carboxyl-carrier protein] ligase activity"/>
    <property type="evidence" value="ECO:0007669"/>
    <property type="project" value="UniProtKB-UniRule"/>
</dbReference>
<dbReference type="Gene3D" id="1.10.10.10">
    <property type="entry name" value="Winged helix-like DNA-binding domain superfamily/Winged helix DNA-binding domain"/>
    <property type="match status" value="1"/>
</dbReference>
<dbReference type="GO" id="GO:0006355">
    <property type="term" value="P:regulation of DNA-templated transcription"/>
    <property type="evidence" value="ECO:0007669"/>
    <property type="project" value="UniProtKB-UniRule"/>
</dbReference>
<dbReference type="CDD" id="cd16442">
    <property type="entry name" value="BPL"/>
    <property type="match status" value="1"/>
</dbReference>
<dbReference type="InterPro" id="IPR004143">
    <property type="entry name" value="BPL_LPL_catalytic"/>
</dbReference>
<evidence type="ECO:0000313" key="4">
    <source>
        <dbReference type="EMBL" id="MBU3826213.1"/>
    </source>
</evidence>
<evidence type="ECO:0000256" key="1">
    <source>
        <dbReference type="ARBA" id="ARBA00022598"/>
    </source>
</evidence>
<dbReference type="InterPro" id="IPR013196">
    <property type="entry name" value="HTH_11"/>
</dbReference>
<keyword evidence="2" id="KW-0238">DNA-binding</keyword>
<feature type="binding site" evidence="2">
    <location>
        <position position="197"/>
    </location>
    <ligand>
        <name>biotin</name>
        <dbReference type="ChEBI" id="CHEBI:57586"/>
    </ligand>
</feature>
<reference evidence="4" key="2">
    <citation type="submission" date="2021-04" db="EMBL/GenBank/DDBJ databases">
        <authorList>
            <person name="Gilroy R."/>
        </authorList>
    </citation>
    <scope>NUCLEOTIDE SEQUENCE</scope>
    <source>
        <strain evidence="4">687</strain>
    </source>
</reference>
<protein>
    <recommendedName>
        <fullName evidence="2">Bifunctional ligase/repressor BirA</fullName>
    </recommendedName>
    <alternativeName>
        <fullName evidence="2">Biotin operon repressor</fullName>
    </alternativeName>
    <alternativeName>
        <fullName evidence="2">Biotin--[acetyl-CoA-carboxylase] ligase</fullName>
        <ecNumber evidence="2">6.3.4.15</ecNumber>
    </alternativeName>
    <alternativeName>
        <fullName evidence="2">Biotin--protein ligase</fullName>
    </alternativeName>
    <alternativeName>
        <fullName evidence="2">Biotin-[acetyl-CoA carboxylase] synthetase</fullName>
    </alternativeName>
</protein>
<comment type="catalytic activity">
    <reaction evidence="2">
        <text>biotin + L-lysyl-[protein] + ATP = N(6)-biotinyl-L-lysyl-[protein] + AMP + diphosphate + H(+)</text>
        <dbReference type="Rhea" id="RHEA:11756"/>
        <dbReference type="Rhea" id="RHEA-COMP:9752"/>
        <dbReference type="Rhea" id="RHEA-COMP:10505"/>
        <dbReference type="ChEBI" id="CHEBI:15378"/>
        <dbReference type="ChEBI" id="CHEBI:29969"/>
        <dbReference type="ChEBI" id="CHEBI:30616"/>
        <dbReference type="ChEBI" id="CHEBI:33019"/>
        <dbReference type="ChEBI" id="CHEBI:57586"/>
        <dbReference type="ChEBI" id="CHEBI:83144"/>
        <dbReference type="ChEBI" id="CHEBI:456215"/>
        <dbReference type="EC" id="6.3.4.15"/>
    </reaction>
</comment>
<evidence type="ECO:0000259" key="3">
    <source>
        <dbReference type="PROSITE" id="PS51733"/>
    </source>
</evidence>
<evidence type="ECO:0000313" key="5">
    <source>
        <dbReference type="Proteomes" id="UP000824150"/>
    </source>
</evidence>
<dbReference type="AlphaFoldDB" id="A0A9E2KN40"/>
<comment type="caution">
    <text evidence="4">The sequence shown here is derived from an EMBL/GenBank/DDBJ whole genome shotgun (WGS) entry which is preliminary data.</text>
</comment>
<dbReference type="PANTHER" id="PTHR12835:SF5">
    <property type="entry name" value="BIOTIN--PROTEIN LIGASE"/>
    <property type="match status" value="1"/>
</dbReference>
<dbReference type="InterPro" id="IPR036388">
    <property type="entry name" value="WH-like_DNA-bd_sf"/>
</dbReference>
<dbReference type="Pfam" id="PF08279">
    <property type="entry name" value="HTH_11"/>
    <property type="match status" value="1"/>
</dbReference>
<keyword evidence="2" id="KW-0067">ATP-binding</keyword>
<dbReference type="PANTHER" id="PTHR12835">
    <property type="entry name" value="BIOTIN PROTEIN LIGASE"/>
    <property type="match status" value="1"/>
</dbReference>
<comment type="caution">
    <text evidence="2">Lacks conserved residue(s) required for the propagation of feature annotation.</text>
</comment>
<name>A0A9E2KN40_9GAMM</name>
<dbReference type="GO" id="GO:0003677">
    <property type="term" value="F:DNA binding"/>
    <property type="evidence" value="ECO:0007669"/>
    <property type="project" value="UniProtKB-UniRule"/>
</dbReference>
<sequence length="334" mass="36428">MTLDTAHLVLQMLQESGARPLSGKEIGSKLHISRTAVWKAVRKLKLTGYEVEAVARQGYRLSGSCGDILSYDGILSYLTPETSSKLHLEVKSLVSSTHDLLDEKARVGDPAGTCIVAAQQERGRGRRGHSFYSPPGGVYISLLLRPPALRINEGRWLTVIAANAACEAIDKILMTVPGEHPRAQIKWLNDIYLGERKVCGILNEARCELESDLIDYVLCGAGFNLYAPTTSLPSELQNLMGAILPQHAVDGKNRLTAHFLTAMQNGLAHFEKESCAAAFKARSNLIGKRVLLEGSHSTCEARVLDIDEECRLQVRFKDGTRAALQGGHVSLISS</sequence>
<accession>A0A9E2KN40</accession>
<keyword evidence="1 2" id="KW-0436">Ligase</keyword>
<dbReference type="HAMAP" id="MF_00978">
    <property type="entry name" value="Bifunct_BirA"/>
    <property type="match status" value="1"/>
</dbReference>
<keyword evidence="2" id="KW-0805">Transcription regulation</keyword>
<dbReference type="Proteomes" id="UP000824150">
    <property type="component" value="Unassembled WGS sequence"/>
</dbReference>